<accession>A0A179IAX2</accession>
<evidence type="ECO:0000313" key="1">
    <source>
        <dbReference type="EMBL" id="OAQ99434.1"/>
    </source>
</evidence>
<proteinExistence type="predicted"/>
<sequence>MPTAFVDDKAPICVPFILEHLASHRARHAKADGGGQLSAPPLATALAAQHPDNALVQHRGEPGTRQNAHATRQSLHSLPLGLHNPSEINILAEQKTGTHDVALAIQVFAELMRGQPTKLPQYDKAAFQGRGDRLPESEWLPVNQPGQPRADVLVLEGWSVGFRPLAEDEVERRWNAPSRTLQSHKLEHLLLVNQNLRAYDALTNLFDIFVQIDAENTQYVYIWRAEQEDHLRLIKGDPSAGMTKDQVIEFIDGYYPAYELYTDGIRSGIFSDRPGCQLRLVVGRDRCVKQLVRI</sequence>
<dbReference type="OrthoDB" id="347435at2759"/>
<dbReference type="EMBL" id="LUKN01002232">
    <property type="protein sequence ID" value="OAQ99434.1"/>
    <property type="molecule type" value="Genomic_DNA"/>
</dbReference>
<name>A0A179IAX2_CORDF</name>
<dbReference type="AlphaFoldDB" id="A0A179IAX2"/>
<dbReference type="Gene3D" id="3.40.50.300">
    <property type="entry name" value="P-loop containing nucleotide triphosphate hydrolases"/>
    <property type="match status" value="1"/>
</dbReference>
<dbReference type="InterPro" id="IPR027417">
    <property type="entry name" value="P-loop_NTPase"/>
</dbReference>
<dbReference type="OMA" id="TEYVYGW"/>
<gene>
    <name evidence="1" type="ORF">LLEC1_07879</name>
</gene>
<protein>
    <submittedName>
        <fullName evidence="1">Uncharacterized protein</fullName>
    </submittedName>
</protein>
<comment type="caution">
    <text evidence="1">The sequence shown here is derived from an EMBL/GenBank/DDBJ whole genome shotgun (WGS) entry which is preliminary data.</text>
</comment>
<evidence type="ECO:0000313" key="2">
    <source>
        <dbReference type="Proteomes" id="UP000243081"/>
    </source>
</evidence>
<organism evidence="1 2">
    <name type="scientific">Cordyceps confragosa</name>
    <name type="common">Lecanicillium lecanii</name>
    <dbReference type="NCBI Taxonomy" id="2714763"/>
    <lineage>
        <taxon>Eukaryota</taxon>
        <taxon>Fungi</taxon>
        <taxon>Dikarya</taxon>
        <taxon>Ascomycota</taxon>
        <taxon>Pezizomycotina</taxon>
        <taxon>Sordariomycetes</taxon>
        <taxon>Hypocreomycetidae</taxon>
        <taxon>Hypocreales</taxon>
        <taxon>Cordycipitaceae</taxon>
        <taxon>Akanthomyces</taxon>
    </lineage>
</organism>
<dbReference type="SUPFAM" id="SSF52540">
    <property type="entry name" value="P-loop containing nucleoside triphosphate hydrolases"/>
    <property type="match status" value="1"/>
</dbReference>
<reference evidence="1 2" key="1">
    <citation type="submission" date="2016-03" db="EMBL/GenBank/DDBJ databases">
        <title>Fine-scale spatial genetic structure of a fungal parasite of coffee scale insects.</title>
        <authorList>
            <person name="Jackson D."/>
            <person name="Zemenick K.A."/>
            <person name="Malloure B."/>
            <person name="Quandt C.A."/>
            <person name="James T.Y."/>
        </authorList>
    </citation>
    <scope>NUCLEOTIDE SEQUENCE [LARGE SCALE GENOMIC DNA]</scope>
    <source>
        <strain evidence="1 2">UM487</strain>
    </source>
</reference>
<dbReference type="Proteomes" id="UP000243081">
    <property type="component" value="Unassembled WGS sequence"/>
</dbReference>
<keyword evidence="2" id="KW-1185">Reference proteome</keyword>